<comment type="caution">
    <text evidence="1">The sequence shown here is derived from an EMBL/GenBank/DDBJ whole genome shotgun (WGS) entry which is preliminary data.</text>
</comment>
<dbReference type="STRING" id="416450.A0A1V6QFN3"/>
<accession>A0A1V6QFN3</accession>
<organism evidence="1 2">
    <name type="scientific">Penicillium antarcticum</name>
    <dbReference type="NCBI Taxonomy" id="416450"/>
    <lineage>
        <taxon>Eukaryota</taxon>
        <taxon>Fungi</taxon>
        <taxon>Dikarya</taxon>
        <taxon>Ascomycota</taxon>
        <taxon>Pezizomycotina</taxon>
        <taxon>Eurotiomycetes</taxon>
        <taxon>Eurotiomycetidae</taxon>
        <taxon>Eurotiales</taxon>
        <taxon>Aspergillaceae</taxon>
        <taxon>Penicillium</taxon>
    </lineage>
</organism>
<proteinExistence type="predicted"/>
<dbReference type="Proteomes" id="UP000191672">
    <property type="component" value="Unassembled WGS sequence"/>
</dbReference>
<gene>
    <name evidence="1" type="ORF">PENANT_c005G06035</name>
</gene>
<dbReference type="EMBL" id="MDYN01000005">
    <property type="protein sequence ID" value="OQD87686.1"/>
    <property type="molecule type" value="Genomic_DNA"/>
</dbReference>
<evidence type="ECO:0000313" key="2">
    <source>
        <dbReference type="Proteomes" id="UP000191672"/>
    </source>
</evidence>
<keyword evidence="2" id="KW-1185">Reference proteome</keyword>
<reference evidence="2" key="1">
    <citation type="journal article" date="2017" name="Nat. Microbiol.">
        <title>Global analysis of biosynthetic gene clusters reveals vast potential of secondary metabolite production in Penicillium species.</title>
        <authorList>
            <person name="Nielsen J.C."/>
            <person name="Grijseels S."/>
            <person name="Prigent S."/>
            <person name="Ji B."/>
            <person name="Dainat J."/>
            <person name="Nielsen K.F."/>
            <person name="Frisvad J.C."/>
            <person name="Workman M."/>
            <person name="Nielsen J."/>
        </authorList>
    </citation>
    <scope>NUCLEOTIDE SEQUENCE [LARGE SCALE GENOMIC DNA]</scope>
    <source>
        <strain evidence="2">IBT 31811</strain>
    </source>
</reference>
<dbReference type="AlphaFoldDB" id="A0A1V6QFN3"/>
<name>A0A1V6QFN3_9EURO</name>
<evidence type="ECO:0000313" key="1">
    <source>
        <dbReference type="EMBL" id="OQD87686.1"/>
    </source>
</evidence>
<protein>
    <submittedName>
        <fullName evidence="1">Uncharacterized protein</fullName>
    </submittedName>
</protein>
<sequence>MFERLARYESILQQNGLLNAEISTVEETHLGIRHRVSGLERQKPYNVGEHEIQHMSDDEDEDDIAFGDIRIAGRVTPDPLTGVFIGLPQSLLRYHLSHRDAMFLWNTHIENVEPLCKVVHIPSTGKMIDLVSQRPGMSSKPNDCVLSAIYNAAVF</sequence>